<dbReference type="OrthoDB" id="10677076at2759"/>
<feature type="compositionally biased region" description="Polar residues" evidence="1">
    <location>
        <begin position="373"/>
        <end position="383"/>
    </location>
</feature>
<feature type="region of interest" description="Disordered" evidence="1">
    <location>
        <begin position="122"/>
        <end position="143"/>
    </location>
</feature>
<proteinExistence type="predicted"/>
<feature type="compositionally biased region" description="Acidic residues" evidence="1">
    <location>
        <begin position="122"/>
        <end position="141"/>
    </location>
</feature>
<gene>
    <name evidence="2" type="ORF">GOMPHAMPRED_008044</name>
</gene>
<dbReference type="AlphaFoldDB" id="A0A8H3EUR4"/>
<keyword evidence="3" id="KW-1185">Reference proteome</keyword>
<feature type="compositionally biased region" description="Basic and acidic residues" evidence="1">
    <location>
        <begin position="346"/>
        <end position="355"/>
    </location>
</feature>
<evidence type="ECO:0000256" key="1">
    <source>
        <dbReference type="SAM" id="MobiDB-lite"/>
    </source>
</evidence>
<feature type="region of interest" description="Disordered" evidence="1">
    <location>
        <begin position="325"/>
        <end position="465"/>
    </location>
</feature>
<reference evidence="2" key="1">
    <citation type="submission" date="2021-03" db="EMBL/GenBank/DDBJ databases">
        <authorList>
            <person name="Tagirdzhanova G."/>
        </authorList>
    </citation>
    <scope>NUCLEOTIDE SEQUENCE</scope>
</reference>
<accession>A0A8H3EUR4</accession>
<comment type="caution">
    <text evidence="2">The sequence shown here is derived from an EMBL/GenBank/DDBJ whole genome shotgun (WGS) entry which is preliminary data.</text>
</comment>
<evidence type="ECO:0000313" key="3">
    <source>
        <dbReference type="Proteomes" id="UP000664169"/>
    </source>
</evidence>
<feature type="compositionally biased region" description="Basic and acidic residues" evidence="1">
    <location>
        <begin position="361"/>
        <end position="372"/>
    </location>
</feature>
<evidence type="ECO:0000313" key="2">
    <source>
        <dbReference type="EMBL" id="CAF9913856.1"/>
    </source>
</evidence>
<organism evidence="2 3">
    <name type="scientific">Gomphillus americanus</name>
    <dbReference type="NCBI Taxonomy" id="1940652"/>
    <lineage>
        <taxon>Eukaryota</taxon>
        <taxon>Fungi</taxon>
        <taxon>Dikarya</taxon>
        <taxon>Ascomycota</taxon>
        <taxon>Pezizomycotina</taxon>
        <taxon>Lecanoromycetes</taxon>
        <taxon>OSLEUM clade</taxon>
        <taxon>Ostropomycetidae</taxon>
        <taxon>Ostropales</taxon>
        <taxon>Graphidaceae</taxon>
        <taxon>Gomphilloideae</taxon>
        <taxon>Gomphillus</taxon>
    </lineage>
</organism>
<feature type="compositionally biased region" description="Polar residues" evidence="1">
    <location>
        <begin position="325"/>
        <end position="341"/>
    </location>
</feature>
<dbReference type="EMBL" id="CAJPDQ010000008">
    <property type="protein sequence ID" value="CAF9913856.1"/>
    <property type="molecule type" value="Genomic_DNA"/>
</dbReference>
<protein>
    <submittedName>
        <fullName evidence="2">Uncharacterized protein</fullName>
    </submittedName>
</protein>
<name>A0A8H3EUR4_9LECA</name>
<dbReference type="Proteomes" id="UP000664169">
    <property type="component" value="Unassembled WGS sequence"/>
</dbReference>
<sequence length="465" mass="52990">MVYVDVPGLPKDFNVKYRPPRVSLFPPSYRDRAFLRSIHRDVLRQTALIKKEADKKGAVLKIEPAKVEAKPENATTGCQTIESHCYHVCPAHPQEEEPVKKHRKPRVLKTCCCMKNVEEEDEEDDSDDESDESIDSEDSDEDYNKCKCCKNKKKNKRIKSKSHKCKGKDESDLKIPDSIRPFLPYPLSSPNADLFWGQNSYQQPFVERPFVHKEDPPAWNLDHKLEAARRADEKYVWNILAQHGGNDQQSAFQWLAERDRQRQTKLAQAAYGLAELSFDPKFDRTPLAFPPGRGYPHFQPPEANHGGCPCVNAHSNHNLYGQHNQQQFKKYEPSGNQSRANSGEHASPKAWDKNHVYTQHDQWHKAGHRETANPDQWTSSSNREFGKDSKKKGMWSPELHENSGPDNGQQNIGLEEQDTGGDALGDLQHHPFFADNPPIADAHHNDHMMSGANMPGSIKRGSPKW</sequence>